<protein>
    <submittedName>
        <fullName evidence="1">Uncharacterized protein</fullName>
    </submittedName>
</protein>
<proteinExistence type="predicted"/>
<gene>
    <name evidence="1" type="ORF">LCGC14_1913770</name>
</gene>
<dbReference type="AlphaFoldDB" id="A0A0F9FSM7"/>
<comment type="caution">
    <text evidence="1">The sequence shown here is derived from an EMBL/GenBank/DDBJ whole genome shotgun (WGS) entry which is preliminary data.</text>
</comment>
<dbReference type="EMBL" id="LAZR01020260">
    <property type="protein sequence ID" value="KKL89529.1"/>
    <property type="molecule type" value="Genomic_DNA"/>
</dbReference>
<name>A0A0F9FSM7_9ZZZZ</name>
<evidence type="ECO:0000313" key="1">
    <source>
        <dbReference type="EMBL" id="KKL89529.1"/>
    </source>
</evidence>
<accession>A0A0F9FSM7</accession>
<reference evidence="1" key="1">
    <citation type="journal article" date="2015" name="Nature">
        <title>Complex archaea that bridge the gap between prokaryotes and eukaryotes.</title>
        <authorList>
            <person name="Spang A."/>
            <person name="Saw J.H."/>
            <person name="Jorgensen S.L."/>
            <person name="Zaremba-Niedzwiedzka K."/>
            <person name="Martijn J."/>
            <person name="Lind A.E."/>
            <person name="van Eijk R."/>
            <person name="Schleper C."/>
            <person name="Guy L."/>
            <person name="Ettema T.J."/>
        </authorList>
    </citation>
    <scope>NUCLEOTIDE SEQUENCE</scope>
</reference>
<sequence length="66" mass="7455">MTKATINKPFKMVKPTLVKGVRNFALLKCPEGHLIKFVRHGEQGEARKIKSIKCYKCGRENGAKPE</sequence>
<organism evidence="1">
    <name type="scientific">marine sediment metagenome</name>
    <dbReference type="NCBI Taxonomy" id="412755"/>
    <lineage>
        <taxon>unclassified sequences</taxon>
        <taxon>metagenomes</taxon>
        <taxon>ecological metagenomes</taxon>
    </lineage>
</organism>